<evidence type="ECO:0000313" key="2">
    <source>
        <dbReference type="Proteomes" id="UP000094236"/>
    </source>
</evidence>
<evidence type="ECO:0000313" key="1">
    <source>
        <dbReference type="EMBL" id="ODV93477.1"/>
    </source>
</evidence>
<gene>
    <name evidence="1" type="ORF">PACTADRAFT_52056</name>
</gene>
<sequence>MKDFHLLFNKSLISNILLYTLTSRDSLLFKWLYQEVLKKVYLYNKATFLKITLSLKVFDNQVVELIWLNSIKNVKNKNERVKIWFELNEFFELENVLKDYHNHKAEIDSIIF</sequence>
<dbReference type="Proteomes" id="UP000094236">
    <property type="component" value="Unassembled WGS sequence"/>
</dbReference>
<proteinExistence type="predicted"/>
<organism evidence="1 2">
    <name type="scientific">Pachysolen tannophilus NRRL Y-2460</name>
    <dbReference type="NCBI Taxonomy" id="669874"/>
    <lineage>
        <taxon>Eukaryota</taxon>
        <taxon>Fungi</taxon>
        <taxon>Dikarya</taxon>
        <taxon>Ascomycota</taxon>
        <taxon>Saccharomycotina</taxon>
        <taxon>Pichiomycetes</taxon>
        <taxon>Pachysolenaceae</taxon>
        <taxon>Pachysolen</taxon>
    </lineage>
</organism>
<protein>
    <submittedName>
        <fullName evidence="1">Uncharacterized protein</fullName>
    </submittedName>
</protein>
<name>A0A1E4TP11_PACTA</name>
<accession>A0A1E4TP11</accession>
<keyword evidence="2" id="KW-1185">Reference proteome</keyword>
<dbReference type="AlphaFoldDB" id="A0A1E4TP11"/>
<dbReference type="EMBL" id="KV454018">
    <property type="protein sequence ID" value="ODV93477.1"/>
    <property type="molecule type" value="Genomic_DNA"/>
</dbReference>
<reference evidence="2" key="1">
    <citation type="submission" date="2016-05" db="EMBL/GenBank/DDBJ databases">
        <title>Comparative genomics of biotechnologically important yeasts.</title>
        <authorList>
            <consortium name="DOE Joint Genome Institute"/>
            <person name="Riley R."/>
            <person name="Haridas S."/>
            <person name="Wolfe K.H."/>
            <person name="Lopes M.R."/>
            <person name="Hittinger C.T."/>
            <person name="Goker M."/>
            <person name="Salamov A."/>
            <person name="Wisecaver J."/>
            <person name="Long T.M."/>
            <person name="Aerts A.L."/>
            <person name="Barry K."/>
            <person name="Choi C."/>
            <person name="Clum A."/>
            <person name="Coughlan A.Y."/>
            <person name="Deshpande S."/>
            <person name="Douglass A.P."/>
            <person name="Hanson S.J."/>
            <person name="Klenk H.-P."/>
            <person name="Labutti K."/>
            <person name="Lapidus A."/>
            <person name="Lindquist E."/>
            <person name="Lipzen A."/>
            <person name="Meier-Kolthoff J.P."/>
            <person name="Ohm R.A."/>
            <person name="Otillar R.P."/>
            <person name="Pangilinan J."/>
            <person name="Peng Y."/>
            <person name="Rokas A."/>
            <person name="Rosa C.A."/>
            <person name="Scheuner C."/>
            <person name="Sibirny A.A."/>
            <person name="Slot J.C."/>
            <person name="Stielow J.B."/>
            <person name="Sun H."/>
            <person name="Kurtzman C.P."/>
            <person name="Blackwell M."/>
            <person name="Grigoriev I.V."/>
            <person name="Jeffries T.W."/>
        </authorList>
    </citation>
    <scope>NUCLEOTIDE SEQUENCE [LARGE SCALE GENOMIC DNA]</scope>
    <source>
        <strain evidence="2">NRRL Y-2460</strain>
    </source>
</reference>